<dbReference type="VEuPathDB" id="FungiDB:RhiirA1_455799"/>
<dbReference type="EMBL" id="LLXL01000040">
    <property type="protein sequence ID" value="PKK79582.1"/>
    <property type="molecule type" value="Genomic_DNA"/>
</dbReference>
<reference evidence="1 2" key="1">
    <citation type="submission" date="2016-04" db="EMBL/GenBank/DDBJ databases">
        <title>Genome analyses suggest a sexual origin of heterokaryosis in a supposedly ancient asexual fungus.</title>
        <authorList>
            <person name="Ropars J."/>
            <person name="Sedzielewska K."/>
            <person name="Noel J."/>
            <person name="Charron P."/>
            <person name="Farinelli L."/>
            <person name="Marton T."/>
            <person name="Kruger M."/>
            <person name="Pelin A."/>
            <person name="Brachmann A."/>
            <person name="Corradi N."/>
        </authorList>
    </citation>
    <scope>NUCLEOTIDE SEQUENCE [LARGE SCALE GENOMIC DNA]</scope>
    <source>
        <strain evidence="1 2">C2</strain>
    </source>
</reference>
<proteinExistence type="predicted"/>
<sequence>MLYIYYSTGLKLKEIIGYGFKLFKDFLGKNSEEWLRDFQKNVIVNQINFAPDADEVADKNWKCINFSDNLKVANLNTIWTLGAGNAGNQIDGLNNTAEIGKVGVEIATGANLIYTCTFNENWSIAGKRLTVNVSVALNAGEELFTVTITPVFGQLAQESMLIEQFVNHIKKIGKIAKMTSEHIQKKYYKNSSRNRKIYITQADTLSSFLIAQPSIIQPGHYTDADIEKLRGKKTLTKKSDFGKKKADQIHSDCFFEEVIKNMDDDSNKNDDPVKKMCKP</sequence>
<protein>
    <submittedName>
        <fullName evidence="1">Uncharacterized protein</fullName>
    </submittedName>
</protein>
<name>A0A2N1P0E4_9GLOM</name>
<dbReference type="Proteomes" id="UP000233469">
    <property type="component" value="Unassembled WGS sequence"/>
</dbReference>
<dbReference type="VEuPathDB" id="FungiDB:RhiirFUN_009497"/>
<organism evidence="1 2">
    <name type="scientific">Rhizophagus irregularis</name>
    <dbReference type="NCBI Taxonomy" id="588596"/>
    <lineage>
        <taxon>Eukaryota</taxon>
        <taxon>Fungi</taxon>
        <taxon>Fungi incertae sedis</taxon>
        <taxon>Mucoromycota</taxon>
        <taxon>Glomeromycotina</taxon>
        <taxon>Glomeromycetes</taxon>
        <taxon>Glomerales</taxon>
        <taxon>Glomeraceae</taxon>
        <taxon>Rhizophagus</taxon>
    </lineage>
</organism>
<accession>A0A2N1P0E4</accession>
<evidence type="ECO:0000313" key="2">
    <source>
        <dbReference type="Proteomes" id="UP000233469"/>
    </source>
</evidence>
<gene>
    <name evidence="1" type="ORF">RhiirC2_768971</name>
</gene>
<evidence type="ECO:0000313" key="1">
    <source>
        <dbReference type="EMBL" id="PKK79582.1"/>
    </source>
</evidence>
<comment type="caution">
    <text evidence="1">The sequence shown here is derived from an EMBL/GenBank/DDBJ whole genome shotgun (WGS) entry which is preliminary data.</text>
</comment>
<dbReference type="AlphaFoldDB" id="A0A2N1P0E4"/>
<reference evidence="1 2" key="2">
    <citation type="submission" date="2017-10" db="EMBL/GenBank/DDBJ databases">
        <title>Extensive intraspecific genome diversity in a model arbuscular mycorrhizal fungus.</title>
        <authorList>
            <person name="Chen E.C.H."/>
            <person name="Morin E."/>
            <person name="Baudet D."/>
            <person name="Noel J."/>
            <person name="Ndikumana S."/>
            <person name="Charron P."/>
            <person name="St-Onge C."/>
            <person name="Giorgi J."/>
            <person name="Grigoriev I.V."/>
            <person name="Roux C."/>
            <person name="Martin F.M."/>
            <person name="Corradi N."/>
        </authorList>
    </citation>
    <scope>NUCLEOTIDE SEQUENCE [LARGE SCALE GENOMIC DNA]</scope>
    <source>
        <strain evidence="1 2">C2</strain>
    </source>
</reference>